<evidence type="ECO:0000313" key="2">
    <source>
        <dbReference type="EMBL" id="OGL86281.1"/>
    </source>
</evidence>
<dbReference type="Gene3D" id="1.10.10.10">
    <property type="entry name" value="Winged helix-like DNA-binding domain superfamily/Winged helix DNA-binding domain"/>
    <property type="match status" value="1"/>
</dbReference>
<reference evidence="2 3" key="1">
    <citation type="journal article" date="2016" name="Nat. Commun.">
        <title>Thousands of microbial genomes shed light on interconnected biogeochemical processes in an aquifer system.</title>
        <authorList>
            <person name="Anantharaman K."/>
            <person name="Brown C.T."/>
            <person name="Hug L.A."/>
            <person name="Sharon I."/>
            <person name="Castelle C.J."/>
            <person name="Probst A.J."/>
            <person name="Thomas B.C."/>
            <person name="Singh A."/>
            <person name="Wilkins M.J."/>
            <person name="Karaoz U."/>
            <person name="Brodie E.L."/>
            <person name="Williams K.H."/>
            <person name="Hubbard S.S."/>
            <person name="Banfield J.F."/>
        </authorList>
    </citation>
    <scope>NUCLEOTIDE SEQUENCE [LARGE SCALE GENOMIC DNA]</scope>
</reference>
<organism evidence="2 3">
    <name type="scientific">Candidatus Uhrbacteria bacterium RIFCSPLOWO2_02_FULL_48_18</name>
    <dbReference type="NCBI Taxonomy" id="1802408"/>
    <lineage>
        <taxon>Bacteria</taxon>
        <taxon>Candidatus Uhriibacteriota</taxon>
    </lineage>
</organism>
<dbReference type="AlphaFoldDB" id="A0A1F7V785"/>
<dbReference type="Pfam" id="PF01978">
    <property type="entry name" value="TrmB"/>
    <property type="match status" value="1"/>
</dbReference>
<feature type="domain" description="Transcription regulator TrmB N-terminal" evidence="1">
    <location>
        <begin position="8"/>
        <end position="75"/>
    </location>
</feature>
<comment type="caution">
    <text evidence="2">The sequence shown here is derived from an EMBL/GenBank/DDBJ whole genome shotgun (WGS) entry which is preliminary data.</text>
</comment>
<dbReference type="SUPFAM" id="SSF46785">
    <property type="entry name" value="Winged helix' DNA-binding domain"/>
    <property type="match status" value="1"/>
</dbReference>
<dbReference type="EMBL" id="MGEQ01000010">
    <property type="protein sequence ID" value="OGL86281.1"/>
    <property type="molecule type" value="Genomic_DNA"/>
</dbReference>
<accession>A0A1F7V785</accession>
<dbReference type="Proteomes" id="UP000176593">
    <property type="component" value="Unassembled WGS sequence"/>
</dbReference>
<protein>
    <recommendedName>
        <fullName evidence="1">Transcription regulator TrmB N-terminal domain-containing protein</fullName>
    </recommendedName>
</protein>
<dbReference type="InterPro" id="IPR036388">
    <property type="entry name" value="WH-like_DNA-bd_sf"/>
</dbReference>
<dbReference type="InterPro" id="IPR002831">
    <property type="entry name" value="Tscrpt_reg_TrmB_N"/>
</dbReference>
<name>A0A1F7V785_9BACT</name>
<evidence type="ECO:0000259" key="1">
    <source>
        <dbReference type="Pfam" id="PF01978"/>
    </source>
</evidence>
<dbReference type="InterPro" id="IPR036390">
    <property type="entry name" value="WH_DNA-bd_sf"/>
</dbReference>
<proteinExistence type="predicted"/>
<evidence type="ECO:0000313" key="3">
    <source>
        <dbReference type="Proteomes" id="UP000176593"/>
    </source>
</evidence>
<sequence>MIKPQGLLTQFGLSPQEAEMYLVALAAGPTPVSIIAKKSSKTRTAAYFHITNLLEKGILKESRVKGKRLIIALPPQEFADKFDRLTTDLKSIVPQLEALNRAESETPIIHITESTKGFYEIYDVISSLPVGSQFRIFEGSVAMKGEFDLGNDEQWHTLFSRLVERKIATKALFTAEAMAIPARKLSPENMALFQKRIWDRRFISETVVPFKDMFLIYGNTIAFVFPQLKLVMTIQHESITQALTAIFDGLFSFASKTNV</sequence>
<gene>
    <name evidence="2" type="ORF">A3I41_01815</name>
</gene>